<dbReference type="Proteomes" id="UP000298416">
    <property type="component" value="Unassembled WGS sequence"/>
</dbReference>
<dbReference type="EMBL" id="PNBA02000005">
    <property type="protein sequence ID" value="KAG6424851.1"/>
    <property type="molecule type" value="Genomic_DNA"/>
</dbReference>
<name>A0A8X8Y259_SALSN</name>
<comment type="caution">
    <text evidence="1">The sequence shown here is derived from an EMBL/GenBank/DDBJ whole genome shotgun (WGS) entry which is preliminary data.</text>
</comment>
<gene>
    <name evidence="1" type="ORF">SASPL_115271</name>
</gene>
<reference evidence="1" key="2">
    <citation type="submission" date="2020-08" db="EMBL/GenBank/DDBJ databases">
        <title>Plant Genome Project.</title>
        <authorList>
            <person name="Zhang R.-G."/>
        </authorList>
    </citation>
    <scope>NUCLEOTIDE SEQUENCE</scope>
    <source>
        <strain evidence="1">Huo1</strain>
        <tissue evidence="1">Leaf</tissue>
    </source>
</reference>
<protein>
    <submittedName>
        <fullName evidence="1">Uncharacterized protein</fullName>
    </submittedName>
</protein>
<proteinExistence type="predicted"/>
<reference evidence="1" key="1">
    <citation type="submission" date="2018-01" db="EMBL/GenBank/DDBJ databases">
        <authorList>
            <person name="Mao J.F."/>
        </authorList>
    </citation>
    <scope>NUCLEOTIDE SEQUENCE</scope>
    <source>
        <strain evidence="1">Huo1</strain>
        <tissue evidence="1">Leaf</tissue>
    </source>
</reference>
<dbReference type="AlphaFoldDB" id="A0A8X8Y259"/>
<sequence>MNRVFCTPLVHKRQKGKNPAAGDAEQQRNAVREMGFRPLLHFSLIDLPGNLAYWIVLNLHIASSRIKLAGNQPLHIDVEDVHVTLGFPKGSMPIRRKERLEGHPYADGIADRIGKDRAQLLDIDVENEMFAYAEGGINIKKCFLISMETALIETP</sequence>
<keyword evidence="2" id="KW-1185">Reference proteome</keyword>
<evidence type="ECO:0000313" key="2">
    <source>
        <dbReference type="Proteomes" id="UP000298416"/>
    </source>
</evidence>
<accession>A0A8X8Y259</accession>
<evidence type="ECO:0000313" key="1">
    <source>
        <dbReference type="EMBL" id="KAG6424851.1"/>
    </source>
</evidence>
<organism evidence="1">
    <name type="scientific">Salvia splendens</name>
    <name type="common">Scarlet sage</name>
    <dbReference type="NCBI Taxonomy" id="180675"/>
    <lineage>
        <taxon>Eukaryota</taxon>
        <taxon>Viridiplantae</taxon>
        <taxon>Streptophyta</taxon>
        <taxon>Embryophyta</taxon>
        <taxon>Tracheophyta</taxon>
        <taxon>Spermatophyta</taxon>
        <taxon>Magnoliopsida</taxon>
        <taxon>eudicotyledons</taxon>
        <taxon>Gunneridae</taxon>
        <taxon>Pentapetalae</taxon>
        <taxon>asterids</taxon>
        <taxon>lamiids</taxon>
        <taxon>Lamiales</taxon>
        <taxon>Lamiaceae</taxon>
        <taxon>Nepetoideae</taxon>
        <taxon>Mentheae</taxon>
        <taxon>Salviinae</taxon>
        <taxon>Salvia</taxon>
        <taxon>Salvia subgen. Calosphace</taxon>
        <taxon>core Calosphace</taxon>
    </lineage>
</organism>